<dbReference type="Pfam" id="PF07727">
    <property type="entry name" value="RVT_2"/>
    <property type="match status" value="1"/>
</dbReference>
<dbReference type="Gramene" id="C.cajan_11474.t">
    <property type="protein sequence ID" value="C.cajan_11474.t.cds1"/>
    <property type="gene ID" value="C.cajan_11474"/>
</dbReference>
<organism evidence="2 3">
    <name type="scientific">Cajanus cajan</name>
    <name type="common">Pigeon pea</name>
    <name type="synonym">Cajanus indicus</name>
    <dbReference type="NCBI Taxonomy" id="3821"/>
    <lineage>
        <taxon>Eukaryota</taxon>
        <taxon>Viridiplantae</taxon>
        <taxon>Streptophyta</taxon>
        <taxon>Embryophyta</taxon>
        <taxon>Tracheophyta</taxon>
        <taxon>Spermatophyta</taxon>
        <taxon>Magnoliopsida</taxon>
        <taxon>eudicotyledons</taxon>
        <taxon>Gunneridae</taxon>
        <taxon>Pentapetalae</taxon>
        <taxon>rosids</taxon>
        <taxon>fabids</taxon>
        <taxon>Fabales</taxon>
        <taxon>Fabaceae</taxon>
        <taxon>Papilionoideae</taxon>
        <taxon>50 kb inversion clade</taxon>
        <taxon>NPAAA clade</taxon>
        <taxon>indigoferoid/millettioid clade</taxon>
        <taxon>Phaseoleae</taxon>
        <taxon>Cajanus</taxon>
    </lineage>
</organism>
<name>A0A151TEU9_CAJCA</name>
<dbReference type="PANTHER" id="PTHR11439:SF450">
    <property type="entry name" value="REVERSE TRANSCRIPTASE TY1_COPIA-TYPE DOMAIN-CONTAINING PROTEIN"/>
    <property type="match status" value="1"/>
</dbReference>
<evidence type="ECO:0000313" key="2">
    <source>
        <dbReference type="EMBL" id="KYP65565.1"/>
    </source>
</evidence>
<dbReference type="AlphaFoldDB" id="A0A151TEU9"/>
<dbReference type="SUPFAM" id="SSF56672">
    <property type="entry name" value="DNA/RNA polymerases"/>
    <property type="match status" value="1"/>
</dbReference>
<accession>A0A151TEU9</accession>
<reference evidence="2 3" key="1">
    <citation type="journal article" date="2012" name="Nat. Biotechnol.">
        <title>Draft genome sequence of pigeonpea (Cajanus cajan), an orphan legume crop of resource-poor farmers.</title>
        <authorList>
            <person name="Varshney R.K."/>
            <person name="Chen W."/>
            <person name="Li Y."/>
            <person name="Bharti A.K."/>
            <person name="Saxena R.K."/>
            <person name="Schlueter J.A."/>
            <person name="Donoghue M.T."/>
            <person name="Azam S."/>
            <person name="Fan G."/>
            <person name="Whaley A.M."/>
            <person name="Farmer A.D."/>
            <person name="Sheridan J."/>
            <person name="Iwata A."/>
            <person name="Tuteja R."/>
            <person name="Penmetsa R.V."/>
            <person name="Wu W."/>
            <person name="Upadhyaya H.D."/>
            <person name="Yang S.P."/>
            <person name="Shah T."/>
            <person name="Saxena K.B."/>
            <person name="Michael T."/>
            <person name="McCombie W.R."/>
            <person name="Yang B."/>
            <person name="Zhang G."/>
            <person name="Yang H."/>
            <person name="Wang J."/>
            <person name="Spillane C."/>
            <person name="Cook D.R."/>
            <person name="May G.D."/>
            <person name="Xu X."/>
            <person name="Jackson S.A."/>
        </authorList>
    </citation>
    <scope>NUCLEOTIDE SEQUENCE [LARGE SCALE GENOMIC DNA]</scope>
    <source>
        <strain evidence="3">cv. Asha</strain>
    </source>
</reference>
<sequence length="158" mass="17608">MGFKPAKSDTSLLIRITPHSTLLLLIYVDDIIVIGSLASEVTTLISKLNSMFSLKDLGPLHYFLGIEISTNNDGGLFLSQAKYICDLLHKAKMDDSKPLPTPMVSGLKLTFDASIAMFDPSFYRSIVGGLQYITITRPKLSYSINKVCQYMHKPQEHH</sequence>
<evidence type="ECO:0000313" key="3">
    <source>
        <dbReference type="Proteomes" id="UP000075243"/>
    </source>
</evidence>
<evidence type="ECO:0000259" key="1">
    <source>
        <dbReference type="Pfam" id="PF07727"/>
    </source>
</evidence>
<proteinExistence type="predicted"/>
<dbReference type="EMBL" id="CM003608">
    <property type="protein sequence ID" value="KYP65565.1"/>
    <property type="molecule type" value="Genomic_DNA"/>
</dbReference>
<dbReference type="InterPro" id="IPR013103">
    <property type="entry name" value="RVT_2"/>
</dbReference>
<dbReference type="STRING" id="3821.A0A151TEU9"/>
<dbReference type="OMA" id="SETHWRA"/>
<gene>
    <name evidence="2" type="ORF">KK1_011811</name>
</gene>
<feature type="domain" description="Reverse transcriptase Ty1/copia-type" evidence="1">
    <location>
        <begin position="2"/>
        <end position="104"/>
    </location>
</feature>
<dbReference type="PANTHER" id="PTHR11439">
    <property type="entry name" value="GAG-POL-RELATED RETROTRANSPOSON"/>
    <property type="match status" value="1"/>
</dbReference>
<protein>
    <recommendedName>
        <fullName evidence="1">Reverse transcriptase Ty1/copia-type domain-containing protein</fullName>
    </recommendedName>
</protein>
<dbReference type="Proteomes" id="UP000075243">
    <property type="component" value="Chromosome 6"/>
</dbReference>
<dbReference type="InterPro" id="IPR043502">
    <property type="entry name" value="DNA/RNA_pol_sf"/>
</dbReference>
<keyword evidence="3" id="KW-1185">Reference proteome</keyword>